<dbReference type="HOGENOM" id="CLU_1885927_0_0_1"/>
<accession>A0A067TJ27</accession>
<proteinExistence type="predicted"/>
<sequence>MEERNHGLERSLCSFNSRHRRKQEPESKIFFLSLVDHQRLRIEWLHVRIFDGRGFPTESWNPLRRPSKAIEHFHFSIDTPLPIIPTVDDPRQLLSGQAPRIRDYYASFVEKVEKPVIAAHACRTFDAFLSTHRLR</sequence>
<evidence type="ECO:0000313" key="2">
    <source>
        <dbReference type="Proteomes" id="UP000027222"/>
    </source>
</evidence>
<reference evidence="2" key="1">
    <citation type="journal article" date="2014" name="Proc. Natl. Acad. Sci. U.S.A.">
        <title>Extensive sampling of basidiomycete genomes demonstrates inadequacy of the white-rot/brown-rot paradigm for wood decay fungi.</title>
        <authorList>
            <person name="Riley R."/>
            <person name="Salamov A.A."/>
            <person name="Brown D.W."/>
            <person name="Nagy L.G."/>
            <person name="Floudas D."/>
            <person name="Held B.W."/>
            <person name="Levasseur A."/>
            <person name="Lombard V."/>
            <person name="Morin E."/>
            <person name="Otillar R."/>
            <person name="Lindquist E.A."/>
            <person name="Sun H."/>
            <person name="LaButti K.M."/>
            <person name="Schmutz J."/>
            <person name="Jabbour D."/>
            <person name="Luo H."/>
            <person name="Baker S.E."/>
            <person name="Pisabarro A.G."/>
            <person name="Walton J.D."/>
            <person name="Blanchette R.A."/>
            <person name="Henrissat B."/>
            <person name="Martin F."/>
            <person name="Cullen D."/>
            <person name="Hibbett D.S."/>
            <person name="Grigoriev I.V."/>
        </authorList>
    </citation>
    <scope>NUCLEOTIDE SEQUENCE [LARGE SCALE GENOMIC DNA]</scope>
    <source>
        <strain evidence="2">CBS 339.88</strain>
    </source>
</reference>
<dbReference type="Proteomes" id="UP000027222">
    <property type="component" value="Unassembled WGS sequence"/>
</dbReference>
<organism evidence="1 2">
    <name type="scientific">Galerina marginata (strain CBS 339.88)</name>
    <dbReference type="NCBI Taxonomy" id="685588"/>
    <lineage>
        <taxon>Eukaryota</taxon>
        <taxon>Fungi</taxon>
        <taxon>Dikarya</taxon>
        <taxon>Basidiomycota</taxon>
        <taxon>Agaricomycotina</taxon>
        <taxon>Agaricomycetes</taxon>
        <taxon>Agaricomycetidae</taxon>
        <taxon>Agaricales</taxon>
        <taxon>Agaricineae</taxon>
        <taxon>Strophariaceae</taxon>
        <taxon>Galerina</taxon>
    </lineage>
</organism>
<protein>
    <submittedName>
        <fullName evidence="1">Uncharacterized protein</fullName>
    </submittedName>
</protein>
<name>A0A067TJ27_GALM3</name>
<keyword evidence="2" id="KW-1185">Reference proteome</keyword>
<dbReference type="AlphaFoldDB" id="A0A067TJ27"/>
<dbReference type="EMBL" id="KL142369">
    <property type="protein sequence ID" value="KDR83240.1"/>
    <property type="molecule type" value="Genomic_DNA"/>
</dbReference>
<gene>
    <name evidence="1" type="ORF">GALMADRAFT_221161</name>
</gene>
<evidence type="ECO:0000313" key="1">
    <source>
        <dbReference type="EMBL" id="KDR83240.1"/>
    </source>
</evidence>